<dbReference type="Proteomes" id="UP000824024">
    <property type="component" value="Unassembled WGS sequence"/>
</dbReference>
<feature type="non-terminal residue" evidence="2">
    <location>
        <position position="1"/>
    </location>
</feature>
<protein>
    <submittedName>
        <fullName evidence="2">Uncharacterized protein</fullName>
    </submittedName>
</protein>
<dbReference type="EMBL" id="DXCH01000018">
    <property type="protein sequence ID" value="HIZ06429.1"/>
    <property type="molecule type" value="Genomic_DNA"/>
</dbReference>
<proteinExistence type="predicted"/>
<feature type="region of interest" description="Disordered" evidence="1">
    <location>
        <begin position="52"/>
        <end position="72"/>
    </location>
</feature>
<evidence type="ECO:0000313" key="2">
    <source>
        <dbReference type="EMBL" id="HIZ06429.1"/>
    </source>
</evidence>
<evidence type="ECO:0000313" key="3">
    <source>
        <dbReference type="Proteomes" id="UP000824024"/>
    </source>
</evidence>
<name>A0A9D2IE82_9FIRM</name>
<comment type="caution">
    <text evidence="2">The sequence shown here is derived from an EMBL/GenBank/DDBJ whole genome shotgun (WGS) entry which is preliminary data.</text>
</comment>
<gene>
    <name evidence="2" type="ORF">IAA08_00665</name>
</gene>
<dbReference type="AlphaFoldDB" id="A0A9D2IE82"/>
<feature type="compositionally biased region" description="Polar residues" evidence="1">
    <location>
        <begin position="52"/>
        <end position="64"/>
    </location>
</feature>
<accession>A0A9D2IE82</accession>
<sequence length="72" mass="8100">FPSAVTRDFARRVGFGKRIVLCDYVVEELRVVVERKFPNRKKILACHSASSLSVEGSYPPSSKNFLPHRPPG</sequence>
<reference evidence="2" key="1">
    <citation type="journal article" date="2021" name="PeerJ">
        <title>Extensive microbial diversity within the chicken gut microbiome revealed by metagenomics and culture.</title>
        <authorList>
            <person name="Gilroy R."/>
            <person name="Ravi A."/>
            <person name="Getino M."/>
            <person name="Pursley I."/>
            <person name="Horton D.L."/>
            <person name="Alikhan N.F."/>
            <person name="Baker D."/>
            <person name="Gharbi K."/>
            <person name="Hall N."/>
            <person name="Watson M."/>
            <person name="Adriaenssens E.M."/>
            <person name="Foster-Nyarko E."/>
            <person name="Jarju S."/>
            <person name="Secka A."/>
            <person name="Antonio M."/>
            <person name="Oren A."/>
            <person name="Chaudhuri R.R."/>
            <person name="La Ragione R."/>
            <person name="Hildebrand F."/>
            <person name="Pallen M.J."/>
        </authorList>
    </citation>
    <scope>NUCLEOTIDE SEQUENCE</scope>
    <source>
        <strain evidence="2">CHK192-9172</strain>
    </source>
</reference>
<reference evidence="2" key="2">
    <citation type="submission" date="2021-04" db="EMBL/GenBank/DDBJ databases">
        <authorList>
            <person name="Gilroy R."/>
        </authorList>
    </citation>
    <scope>NUCLEOTIDE SEQUENCE</scope>
    <source>
        <strain evidence="2">CHK192-9172</strain>
    </source>
</reference>
<organism evidence="2 3">
    <name type="scientific">Candidatus Eubacterium avistercoris</name>
    <dbReference type="NCBI Taxonomy" id="2838567"/>
    <lineage>
        <taxon>Bacteria</taxon>
        <taxon>Bacillati</taxon>
        <taxon>Bacillota</taxon>
        <taxon>Clostridia</taxon>
        <taxon>Eubacteriales</taxon>
        <taxon>Eubacteriaceae</taxon>
        <taxon>Eubacterium</taxon>
    </lineage>
</organism>
<evidence type="ECO:0000256" key="1">
    <source>
        <dbReference type="SAM" id="MobiDB-lite"/>
    </source>
</evidence>